<dbReference type="InterPro" id="IPR038441">
    <property type="entry name" value="THAP_Znf_sf"/>
</dbReference>
<evidence type="ECO:0000256" key="4">
    <source>
        <dbReference type="ARBA" id="ARBA00023125"/>
    </source>
</evidence>
<keyword evidence="6" id="KW-0804">Transcription</keyword>
<protein>
    <recommendedName>
        <fullName evidence="6">THAP domain-containing protein 1</fullName>
    </recommendedName>
</protein>
<dbReference type="SMART" id="SM00980">
    <property type="entry name" value="THAP"/>
    <property type="match status" value="1"/>
</dbReference>
<dbReference type="GO" id="GO:0006357">
    <property type="term" value="P:regulation of transcription by RNA polymerase II"/>
    <property type="evidence" value="ECO:0007669"/>
    <property type="project" value="TreeGrafter"/>
</dbReference>
<name>A0A7J5ZLA7_AMEME</name>
<comment type="similarity">
    <text evidence="6">Belongs to the THAP1 family.</text>
</comment>
<proteinExistence type="inferred from homology"/>
<dbReference type="GO" id="GO:0001935">
    <property type="term" value="P:endothelial cell proliferation"/>
    <property type="evidence" value="ECO:0007669"/>
    <property type="project" value="UniProtKB-UniRule"/>
</dbReference>
<evidence type="ECO:0000313" key="10">
    <source>
        <dbReference type="Proteomes" id="UP000593565"/>
    </source>
</evidence>
<evidence type="ECO:0000256" key="1">
    <source>
        <dbReference type="ARBA" id="ARBA00022723"/>
    </source>
</evidence>
<dbReference type="SMART" id="SM00692">
    <property type="entry name" value="DM3"/>
    <property type="match status" value="1"/>
</dbReference>
<evidence type="ECO:0000259" key="8">
    <source>
        <dbReference type="PROSITE" id="PS50950"/>
    </source>
</evidence>
<feature type="region of interest" description="Disordered" evidence="7">
    <location>
        <begin position="331"/>
        <end position="354"/>
    </location>
</feature>
<feature type="domain" description="THAP-type" evidence="8">
    <location>
        <begin position="85"/>
        <end position="167"/>
    </location>
</feature>
<dbReference type="GO" id="GO:0000978">
    <property type="term" value="F:RNA polymerase II cis-regulatory region sequence-specific DNA binding"/>
    <property type="evidence" value="ECO:0007669"/>
    <property type="project" value="TreeGrafter"/>
</dbReference>
<accession>A0A7J5ZLA7</accession>
<dbReference type="Proteomes" id="UP000593565">
    <property type="component" value="Unassembled WGS sequence"/>
</dbReference>
<dbReference type="Gene3D" id="6.20.210.20">
    <property type="entry name" value="THAP domain"/>
    <property type="match status" value="1"/>
</dbReference>
<dbReference type="GO" id="GO:0008270">
    <property type="term" value="F:zinc ion binding"/>
    <property type="evidence" value="ECO:0007669"/>
    <property type="project" value="UniProtKB-KW"/>
</dbReference>
<dbReference type="GO" id="GO:0003700">
    <property type="term" value="F:DNA-binding transcription factor activity"/>
    <property type="evidence" value="ECO:0007669"/>
    <property type="project" value="UniProtKB-UniRule"/>
</dbReference>
<evidence type="ECO:0000256" key="2">
    <source>
        <dbReference type="ARBA" id="ARBA00022771"/>
    </source>
</evidence>
<keyword evidence="3" id="KW-0862">Zinc</keyword>
<organism evidence="9 10">
    <name type="scientific">Ameiurus melas</name>
    <name type="common">Black bullhead</name>
    <name type="synonym">Silurus melas</name>
    <dbReference type="NCBI Taxonomy" id="219545"/>
    <lineage>
        <taxon>Eukaryota</taxon>
        <taxon>Metazoa</taxon>
        <taxon>Chordata</taxon>
        <taxon>Craniata</taxon>
        <taxon>Vertebrata</taxon>
        <taxon>Euteleostomi</taxon>
        <taxon>Actinopterygii</taxon>
        <taxon>Neopterygii</taxon>
        <taxon>Teleostei</taxon>
        <taxon>Ostariophysi</taxon>
        <taxon>Siluriformes</taxon>
        <taxon>Ictaluridae</taxon>
        <taxon>Ameiurus</taxon>
    </lineage>
</organism>
<reference evidence="9 10" key="1">
    <citation type="submission" date="2020-02" db="EMBL/GenBank/DDBJ databases">
        <title>A chromosome-scale genome assembly of the black bullhead catfish (Ameiurus melas).</title>
        <authorList>
            <person name="Wen M."/>
            <person name="Zham M."/>
            <person name="Cabau C."/>
            <person name="Klopp C."/>
            <person name="Donnadieu C."/>
            <person name="Roques C."/>
            <person name="Bouchez O."/>
            <person name="Lampietro C."/>
            <person name="Jouanno E."/>
            <person name="Herpin A."/>
            <person name="Louis A."/>
            <person name="Berthelot C."/>
            <person name="Parey E."/>
            <person name="Roest-Crollius H."/>
            <person name="Braasch I."/>
            <person name="Postlethwait J."/>
            <person name="Robinson-Rechavi M."/>
            <person name="Echchiki A."/>
            <person name="Begum T."/>
            <person name="Montfort J."/>
            <person name="Schartl M."/>
            <person name="Bobe J."/>
            <person name="Guiguen Y."/>
        </authorList>
    </citation>
    <scope>NUCLEOTIDE SEQUENCE [LARGE SCALE GENOMIC DNA]</scope>
    <source>
        <strain evidence="9">M_S1</strain>
        <tissue evidence="9">Blood</tissue>
    </source>
</reference>
<keyword evidence="10" id="KW-1185">Reference proteome</keyword>
<comment type="subcellular location">
    <subcellularLocation>
        <location evidence="6">Nucleus</location>
        <location evidence="6">Nucleoplasm</location>
    </subcellularLocation>
</comment>
<dbReference type="GO" id="GO:0005654">
    <property type="term" value="C:nucleoplasm"/>
    <property type="evidence" value="ECO:0007669"/>
    <property type="project" value="UniProtKB-SubCell"/>
</dbReference>
<gene>
    <name evidence="9" type="ORF">AMELA_G00283180</name>
</gene>
<keyword evidence="6" id="KW-0805">Transcription regulation</keyword>
<evidence type="ECO:0000313" key="9">
    <source>
        <dbReference type="EMBL" id="KAF4071203.1"/>
    </source>
</evidence>
<evidence type="ECO:0000256" key="5">
    <source>
        <dbReference type="PROSITE-ProRule" id="PRU00309"/>
    </source>
</evidence>
<keyword evidence="6" id="KW-0539">Nucleus</keyword>
<dbReference type="SUPFAM" id="SSF57716">
    <property type="entry name" value="Glucocorticoid receptor-like (DNA-binding domain)"/>
    <property type="match status" value="1"/>
</dbReference>
<dbReference type="InterPro" id="IPR026516">
    <property type="entry name" value="THAP1/10"/>
</dbReference>
<feature type="region of interest" description="Disordered" evidence="7">
    <location>
        <begin position="272"/>
        <end position="293"/>
    </location>
</feature>
<dbReference type="EMBL" id="JAAGNN010000028">
    <property type="protein sequence ID" value="KAF4071203.1"/>
    <property type="molecule type" value="Genomic_DNA"/>
</dbReference>
<dbReference type="PROSITE" id="PS50950">
    <property type="entry name" value="ZF_THAP"/>
    <property type="match status" value="1"/>
</dbReference>
<evidence type="ECO:0000256" key="7">
    <source>
        <dbReference type="SAM" id="MobiDB-lite"/>
    </source>
</evidence>
<dbReference type="Pfam" id="PF05485">
    <property type="entry name" value="THAP"/>
    <property type="match status" value="1"/>
</dbReference>
<keyword evidence="4 5" id="KW-0238">DNA-binding</keyword>
<keyword evidence="2 5" id="KW-0863">Zinc-finger</keyword>
<comment type="function">
    <text evidence="6">DNA-binding transcription regulator that regulates endothelial cell proliferation and G1/S cell-cycle progression. Specifically binds the 5'-[AT]NTNN[GT]GGCA[AGT]-3' core DNA sequence and acts by modulating expression of pRB-E2F cell-cycle target genes.</text>
</comment>
<dbReference type="PANTHER" id="PTHR46600:SF7">
    <property type="entry name" value="SI:DKEY-228B2.6-RELATED"/>
    <property type="match status" value="1"/>
</dbReference>
<keyword evidence="6" id="KW-0175">Coiled coil</keyword>
<evidence type="ECO:0000256" key="6">
    <source>
        <dbReference type="RuleBase" id="RU369073"/>
    </source>
</evidence>
<comment type="caution">
    <text evidence="9">The sequence shown here is derived from an EMBL/GenBank/DDBJ whole genome shotgun (WGS) entry which is preliminary data.</text>
</comment>
<dbReference type="AlphaFoldDB" id="A0A7J5ZLA7"/>
<dbReference type="PANTHER" id="PTHR46600">
    <property type="entry name" value="THAP DOMAIN-CONTAINING"/>
    <property type="match status" value="1"/>
</dbReference>
<keyword evidence="6" id="KW-0131">Cell cycle</keyword>
<keyword evidence="1" id="KW-0479">Metal-binding</keyword>
<dbReference type="InterPro" id="IPR006612">
    <property type="entry name" value="THAP_Znf"/>
</dbReference>
<evidence type="ECO:0000256" key="3">
    <source>
        <dbReference type="ARBA" id="ARBA00022833"/>
    </source>
</evidence>
<sequence length="395" mass="45236">MFIFQKKNKYFRVMTRFRCEKLRPRASGPAALFTFVGTDRQRERDRERERERERETDRERGNFSTMSVRRKIFKTQHFQRQVKKYSEHCCVPLCTASSKFNGYLSFHGFPVHTELRRRWLVNIRRDHFTISSHTKVCSRHFTPDQLVEPRSTEGRRRLVRGAVPLLFRWNGYSIQTPSDSPFSPRHLIKEHDYCAAPEPAPLGVCCAENEALSRAVEELRNRLQNFASSQHLFDSTAESGPFRQFVMESAEVQLSPFKTSHSQLCGDVRTETCKDSDRGTPGRVGQIDTVNHQKHIKKEDTENEGSLCGATSSAMGDITLVDAQKAVIKEEPEDEDYLCEETSSPVGHSSPADEPNEEFQIMLVKEEESEDEGSVCTTTVCGNTATLTKDLFTVH</sequence>